<protein>
    <submittedName>
        <fullName evidence="2">Uncharacterized protein</fullName>
    </submittedName>
</protein>
<gene>
    <name evidence="2" type="ORF">PMIN01_08849</name>
</gene>
<accession>A0A9P6KNW6</accession>
<feature type="region of interest" description="Disordered" evidence="1">
    <location>
        <begin position="65"/>
        <end position="148"/>
    </location>
</feature>
<evidence type="ECO:0000313" key="2">
    <source>
        <dbReference type="EMBL" id="KAF9733166.1"/>
    </source>
</evidence>
<evidence type="ECO:0000313" key="3">
    <source>
        <dbReference type="Proteomes" id="UP000756921"/>
    </source>
</evidence>
<sequence length="193" mass="21527">MEIAERLTNSPTPPLPVRNPNHRYAQPKPAFALPNSSARLVPKPLSSKRSALPLLQIHIEVQQIPDWSSRSSSQSSGPPSPTSSFRSFASYASSVTTVSGPGSLRERPPSQEYAFPPPDVCNWGNEWEPSHAPTQPRLRRTKTPKKETLRDLRAKGSDVCLQRVYEQQLELYLNGALFPRAKWKDGLGCVEEE</sequence>
<evidence type="ECO:0000256" key="1">
    <source>
        <dbReference type="SAM" id="MobiDB-lite"/>
    </source>
</evidence>
<feature type="region of interest" description="Disordered" evidence="1">
    <location>
        <begin position="1"/>
        <end position="44"/>
    </location>
</feature>
<dbReference type="OrthoDB" id="3934095at2759"/>
<dbReference type="Proteomes" id="UP000756921">
    <property type="component" value="Unassembled WGS sequence"/>
</dbReference>
<reference evidence="2" key="1">
    <citation type="journal article" date="2020" name="Mol. Plant Microbe Interact.">
        <title>Genome Sequence of the Biocontrol Agent Coniothyrium minitans strain Conio (IMI 134523).</title>
        <authorList>
            <person name="Patel D."/>
            <person name="Shittu T.A."/>
            <person name="Baroncelli R."/>
            <person name="Muthumeenakshi S."/>
            <person name="Osborne T.H."/>
            <person name="Janganan T.K."/>
            <person name="Sreenivasaprasad S."/>
        </authorList>
    </citation>
    <scope>NUCLEOTIDE SEQUENCE</scope>
    <source>
        <strain evidence="2">Conio</strain>
    </source>
</reference>
<keyword evidence="3" id="KW-1185">Reference proteome</keyword>
<dbReference type="EMBL" id="WJXW01000009">
    <property type="protein sequence ID" value="KAF9733166.1"/>
    <property type="molecule type" value="Genomic_DNA"/>
</dbReference>
<name>A0A9P6KNW6_9PLEO</name>
<dbReference type="AlphaFoldDB" id="A0A9P6KNW6"/>
<organism evidence="2 3">
    <name type="scientific">Paraphaeosphaeria minitans</name>
    <dbReference type="NCBI Taxonomy" id="565426"/>
    <lineage>
        <taxon>Eukaryota</taxon>
        <taxon>Fungi</taxon>
        <taxon>Dikarya</taxon>
        <taxon>Ascomycota</taxon>
        <taxon>Pezizomycotina</taxon>
        <taxon>Dothideomycetes</taxon>
        <taxon>Pleosporomycetidae</taxon>
        <taxon>Pleosporales</taxon>
        <taxon>Massarineae</taxon>
        <taxon>Didymosphaeriaceae</taxon>
        <taxon>Paraphaeosphaeria</taxon>
    </lineage>
</organism>
<proteinExistence type="predicted"/>
<feature type="compositionally biased region" description="Low complexity" evidence="1">
    <location>
        <begin position="68"/>
        <end position="94"/>
    </location>
</feature>
<comment type="caution">
    <text evidence="2">The sequence shown here is derived from an EMBL/GenBank/DDBJ whole genome shotgun (WGS) entry which is preliminary data.</text>
</comment>